<accession>A0AAW0IEU5</accession>
<organism evidence="1 2">
    <name type="scientific">Myodes glareolus</name>
    <name type="common">Bank vole</name>
    <name type="synonym">Clethrionomys glareolus</name>
    <dbReference type="NCBI Taxonomy" id="447135"/>
    <lineage>
        <taxon>Eukaryota</taxon>
        <taxon>Metazoa</taxon>
        <taxon>Chordata</taxon>
        <taxon>Craniata</taxon>
        <taxon>Vertebrata</taxon>
        <taxon>Euteleostomi</taxon>
        <taxon>Mammalia</taxon>
        <taxon>Eutheria</taxon>
        <taxon>Euarchontoglires</taxon>
        <taxon>Glires</taxon>
        <taxon>Rodentia</taxon>
        <taxon>Myomorpha</taxon>
        <taxon>Muroidea</taxon>
        <taxon>Cricetidae</taxon>
        <taxon>Arvicolinae</taxon>
        <taxon>Myodes</taxon>
    </lineage>
</organism>
<reference evidence="1 2" key="1">
    <citation type="journal article" date="2023" name="bioRxiv">
        <title>Conserved and derived expression patterns and positive selection on dental genes reveal complex evolutionary context of ever-growing rodent molars.</title>
        <authorList>
            <person name="Calamari Z.T."/>
            <person name="Song A."/>
            <person name="Cohen E."/>
            <person name="Akter M."/>
            <person name="Roy R.D."/>
            <person name="Hallikas O."/>
            <person name="Christensen M.M."/>
            <person name="Li P."/>
            <person name="Marangoni P."/>
            <person name="Jernvall J."/>
            <person name="Klein O.D."/>
        </authorList>
    </citation>
    <scope>NUCLEOTIDE SEQUENCE [LARGE SCALE GENOMIC DNA]</scope>
    <source>
        <strain evidence="1">V071</strain>
    </source>
</reference>
<gene>
    <name evidence="1" type="ORF">U0070_016138</name>
</gene>
<dbReference type="Proteomes" id="UP001488838">
    <property type="component" value="Unassembled WGS sequence"/>
</dbReference>
<proteinExistence type="predicted"/>
<comment type="caution">
    <text evidence="1">The sequence shown here is derived from an EMBL/GenBank/DDBJ whole genome shotgun (WGS) entry which is preliminary data.</text>
</comment>
<sequence>MTNAATTQAQNQGYMLAHLNIYSIYDLLEQAFFLSSCLKKMISEKMAKLAEENPEMIEVPEQGRSKKQLNQVSIGLISPAAGPRRAVERAPTILDPTSQTLQGLIRSPVKEMGDFLKPGHNPKHLFDIARKKLRLTLSADDTLQGSLVEWTVPESRGETQSACVRRLLVGSEVVKNLHDETKQGGGCGHCNMGHRRCDPDTKAIDLR</sequence>
<protein>
    <submittedName>
        <fullName evidence="1">Uncharacterized protein</fullName>
    </submittedName>
</protein>
<name>A0AAW0IEU5_MYOGA</name>
<dbReference type="EMBL" id="JBBHLL010000148">
    <property type="protein sequence ID" value="KAK7812668.1"/>
    <property type="molecule type" value="Genomic_DNA"/>
</dbReference>
<evidence type="ECO:0000313" key="1">
    <source>
        <dbReference type="EMBL" id="KAK7812668.1"/>
    </source>
</evidence>
<evidence type="ECO:0000313" key="2">
    <source>
        <dbReference type="Proteomes" id="UP001488838"/>
    </source>
</evidence>
<dbReference type="AlphaFoldDB" id="A0AAW0IEU5"/>
<keyword evidence="2" id="KW-1185">Reference proteome</keyword>